<gene>
    <name evidence="3" type="ORF">A4A49_62402</name>
</gene>
<accession>A0A1J6IC81</accession>
<protein>
    <recommendedName>
        <fullName evidence="2">Chromo domain-containing protein</fullName>
    </recommendedName>
</protein>
<dbReference type="Proteomes" id="UP000187609">
    <property type="component" value="Unassembled WGS sequence"/>
</dbReference>
<feature type="domain" description="Chromo" evidence="2">
    <location>
        <begin position="121"/>
        <end position="184"/>
    </location>
</feature>
<dbReference type="OMA" id="WERAEDS"/>
<dbReference type="PROSITE" id="PS50013">
    <property type="entry name" value="CHROMO_2"/>
    <property type="match status" value="1"/>
</dbReference>
<evidence type="ECO:0000313" key="3">
    <source>
        <dbReference type="EMBL" id="OIS98103.1"/>
    </source>
</evidence>
<dbReference type="Pfam" id="PF24626">
    <property type="entry name" value="SH3_Tf2-1"/>
    <property type="match status" value="1"/>
</dbReference>
<dbReference type="InterPro" id="IPR023780">
    <property type="entry name" value="Chromo_domain"/>
</dbReference>
<dbReference type="EMBL" id="MJEQ01037192">
    <property type="protein sequence ID" value="OIS98103.1"/>
    <property type="molecule type" value="Genomic_DNA"/>
</dbReference>
<dbReference type="PANTHER" id="PTHR46148">
    <property type="entry name" value="CHROMO DOMAIN-CONTAINING PROTEIN"/>
    <property type="match status" value="1"/>
</dbReference>
<dbReference type="InterPro" id="IPR056924">
    <property type="entry name" value="SH3_Tf2-1"/>
</dbReference>
<dbReference type="InterPro" id="IPR016197">
    <property type="entry name" value="Chromo-like_dom_sf"/>
</dbReference>
<dbReference type="SUPFAM" id="SSF54160">
    <property type="entry name" value="Chromo domain-like"/>
    <property type="match status" value="1"/>
</dbReference>
<dbReference type="CDD" id="cd00024">
    <property type="entry name" value="CD_CSD"/>
    <property type="match status" value="1"/>
</dbReference>
<dbReference type="Gene3D" id="2.40.50.40">
    <property type="match status" value="1"/>
</dbReference>
<comment type="caution">
    <text evidence="3">The sequence shown here is derived from an EMBL/GenBank/DDBJ whole genome shotgun (WGS) entry which is preliminary data.</text>
</comment>
<evidence type="ECO:0000256" key="1">
    <source>
        <dbReference type="SAM" id="MobiDB-lite"/>
    </source>
</evidence>
<organism evidence="3 4">
    <name type="scientific">Nicotiana attenuata</name>
    <name type="common">Coyote tobacco</name>
    <dbReference type="NCBI Taxonomy" id="49451"/>
    <lineage>
        <taxon>Eukaryota</taxon>
        <taxon>Viridiplantae</taxon>
        <taxon>Streptophyta</taxon>
        <taxon>Embryophyta</taxon>
        <taxon>Tracheophyta</taxon>
        <taxon>Spermatophyta</taxon>
        <taxon>Magnoliopsida</taxon>
        <taxon>eudicotyledons</taxon>
        <taxon>Gunneridae</taxon>
        <taxon>Pentapetalae</taxon>
        <taxon>asterids</taxon>
        <taxon>lamiids</taxon>
        <taxon>Solanales</taxon>
        <taxon>Solanaceae</taxon>
        <taxon>Nicotianoideae</taxon>
        <taxon>Nicotianeae</taxon>
        <taxon>Nicotiana</taxon>
    </lineage>
</organism>
<feature type="region of interest" description="Disordered" evidence="1">
    <location>
        <begin position="176"/>
        <end position="196"/>
    </location>
</feature>
<evidence type="ECO:0000259" key="2">
    <source>
        <dbReference type="PROSITE" id="PS50013"/>
    </source>
</evidence>
<proteinExistence type="predicted"/>
<dbReference type="InterPro" id="IPR000953">
    <property type="entry name" value="Chromo/chromo_shadow_dom"/>
</dbReference>
<dbReference type="SMART" id="SM00298">
    <property type="entry name" value="CHROMO"/>
    <property type="match status" value="1"/>
</dbReference>
<dbReference type="Gramene" id="OIS98103">
    <property type="protein sequence ID" value="OIS98103"/>
    <property type="gene ID" value="A4A49_62402"/>
</dbReference>
<dbReference type="AlphaFoldDB" id="A0A1J6IC81"/>
<reference evidence="3" key="1">
    <citation type="submission" date="2016-11" db="EMBL/GenBank/DDBJ databases">
        <title>The genome of Nicotiana attenuata.</title>
        <authorList>
            <person name="Xu S."/>
            <person name="Brockmoeller T."/>
            <person name="Gaquerel E."/>
            <person name="Navarro A."/>
            <person name="Kuhl H."/>
            <person name="Gase K."/>
            <person name="Ling Z."/>
            <person name="Zhou W."/>
            <person name="Kreitzer C."/>
            <person name="Stanke M."/>
            <person name="Tang H."/>
            <person name="Lyons E."/>
            <person name="Pandey P."/>
            <person name="Pandey S.P."/>
            <person name="Timmermann B."/>
            <person name="Baldwin I.T."/>
        </authorList>
    </citation>
    <scope>NUCLEOTIDE SEQUENCE [LARGE SCALE GENOMIC DNA]</scope>
    <source>
        <strain evidence="3">UT</strain>
    </source>
</reference>
<dbReference type="PANTHER" id="PTHR46148:SF52">
    <property type="entry name" value="OS04G0603800 PROTEIN"/>
    <property type="match status" value="1"/>
</dbReference>
<keyword evidence="4" id="KW-1185">Reference proteome</keyword>
<sequence length="196" mass="22840">LAEAQDSLRKALRRMIKYADQHRRKLEFQVGDKVLLKLTPQIWKQITRKFRHRGLIPKYDGPFEVVQKVGEVAYRLKLPERLKLHPTFHVSFLKPYYADADDPDRNQSKRAPAVAHTQFDAEIEKILDHRVLGAKKNRRTEFLIQWKGRQEADATWEKTKSLWQFDKQLEDYLKTASTRASSSTGGGGLLDPQSRT</sequence>
<feature type="non-terminal residue" evidence="3">
    <location>
        <position position="1"/>
    </location>
</feature>
<name>A0A1J6IC81_NICAT</name>
<dbReference type="Pfam" id="PF00385">
    <property type="entry name" value="Chromo"/>
    <property type="match status" value="1"/>
</dbReference>
<evidence type="ECO:0000313" key="4">
    <source>
        <dbReference type="Proteomes" id="UP000187609"/>
    </source>
</evidence>